<evidence type="ECO:0000256" key="1">
    <source>
        <dbReference type="SAM" id="Coils"/>
    </source>
</evidence>
<keyword evidence="3" id="KW-1185">Reference proteome</keyword>
<feature type="coiled-coil region" evidence="1">
    <location>
        <begin position="53"/>
        <end position="87"/>
    </location>
</feature>
<comment type="caution">
    <text evidence="2">The sequence shown here is derived from an EMBL/GenBank/DDBJ whole genome shotgun (WGS) entry which is preliminary data.</text>
</comment>
<evidence type="ECO:0000313" key="2">
    <source>
        <dbReference type="EMBL" id="GMT29560.1"/>
    </source>
</evidence>
<protein>
    <submittedName>
        <fullName evidence="2">Uncharacterized protein</fullName>
    </submittedName>
</protein>
<feature type="non-terminal residue" evidence="2">
    <location>
        <position position="1"/>
    </location>
</feature>
<reference evidence="2" key="1">
    <citation type="submission" date="2023-10" db="EMBL/GenBank/DDBJ databases">
        <title>Genome assembly of Pristionchus species.</title>
        <authorList>
            <person name="Yoshida K."/>
            <person name="Sommer R.J."/>
        </authorList>
    </citation>
    <scope>NUCLEOTIDE SEQUENCE</scope>
    <source>
        <strain evidence="2">RS5133</strain>
    </source>
</reference>
<keyword evidence="1" id="KW-0175">Coiled coil</keyword>
<dbReference type="EMBL" id="BTSY01000005">
    <property type="protein sequence ID" value="GMT29560.1"/>
    <property type="molecule type" value="Genomic_DNA"/>
</dbReference>
<gene>
    <name evidence="2" type="ORF">PFISCL1PPCAC_20857</name>
</gene>
<dbReference type="Proteomes" id="UP001432322">
    <property type="component" value="Unassembled WGS sequence"/>
</dbReference>
<sequence length="109" mass="12610">RVKRLNQELDQMRHVASMSAGKSVSMSNLEVDSVKKSADLGGKVHKDVNDKLLKEAIEKMWRTEARLVTAKDEIHYLKKRNEELKGELFKYRNDLDIIANSRKKADELK</sequence>
<proteinExistence type="predicted"/>
<feature type="non-terminal residue" evidence="2">
    <location>
        <position position="109"/>
    </location>
</feature>
<organism evidence="2 3">
    <name type="scientific">Pristionchus fissidentatus</name>
    <dbReference type="NCBI Taxonomy" id="1538716"/>
    <lineage>
        <taxon>Eukaryota</taxon>
        <taxon>Metazoa</taxon>
        <taxon>Ecdysozoa</taxon>
        <taxon>Nematoda</taxon>
        <taxon>Chromadorea</taxon>
        <taxon>Rhabditida</taxon>
        <taxon>Rhabditina</taxon>
        <taxon>Diplogasteromorpha</taxon>
        <taxon>Diplogasteroidea</taxon>
        <taxon>Neodiplogasteridae</taxon>
        <taxon>Pristionchus</taxon>
    </lineage>
</organism>
<evidence type="ECO:0000313" key="3">
    <source>
        <dbReference type="Proteomes" id="UP001432322"/>
    </source>
</evidence>
<accession>A0AAV5WG33</accession>
<dbReference type="AlphaFoldDB" id="A0AAV5WG33"/>
<name>A0AAV5WG33_9BILA</name>